<keyword evidence="5 7" id="KW-0378">Hydrolase</keyword>
<dbReference type="SUPFAM" id="SSF50993">
    <property type="entry name" value="Peptidase/esterase 'gauge' domain"/>
    <property type="match status" value="1"/>
</dbReference>
<comment type="catalytic activity">
    <reaction evidence="1">
        <text>Hydrolysis of Pro-|-Xaa &gt;&gt; Ala-|-Xaa in oligopeptides.</text>
        <dbReference type="EC" id="3.4.21.26"/>
    </reaction>
</comment>
<keyword evidence="11" id="KW-1185">Reference proteome</keyword>
<name>A0AAV6UI12_9ARAC</name>
<dbReference type="InterPro" id="IPR029058">
    <property type="entry name" value="AB_hydrolase_fold"/>
</dbReference>
<dbReference type="Gene3D" id="2.130.10.120">
    <property type="entry name" value="Prolyl oligopeptidase, N-terminal domain"/>
    <property type="match status" value="1"/>
</dbReference>
<dbReference type="InterPro" id="IPR001375">
    <property type="entry name" value="Peptidase_S9_cat"/>
</dbReference>
<comment type="similarity">
    <text evidence="2 7">Belongs to the peptidase S9A family.</text>
</comment>
<dbReference type="Pfam" id="PF02897">
    <property type="entry name" value="Peptidase_S9_N"/>
    <property type="match status" value="1"/>
</dbReference>
<dbReference type="InterPro" id="IPR002471">
    <property type="entry name" value="Pept_S9_AS"/>
</dbReference>
<comment type="caution">
    <text evidence="10">The sequence shown here is derived from an EMBL/GenBank/DDBJ whole genome shotgun (WGS) entry which is preliminary data.</text>
</comment>
<dbReference type="Proteomes" id="UP000827092">
    <property type="component" value="Unassembled WGS sequence"/>
</dbReference>
<dbReference type="Gene3D" id="3.40.50.1820">
    <property type="entry name" value="alpha/beta hydrolase"/>
    <property type="match status" value="1"/>
</dbReference>
<evidence type="ECO:0000259" key="9">
    <source>
        <dbReference type="Pfam" id="PF02897"/>
    </source>
</evidence>
<dbReference type="FunFam" id="3.40.50.1820:FF:000005">
    <property type="entry name" value="Prolyl endopeptidase"/>
    <property type="match status" value="1"/>
</dbReference>
<feature type="domain" description="Peptidase S9 prolyl oligopeptidase catalytic" evidence="8">
    <location>
        <begin position="483"/>
        <end position="704"/>
    </location>
</feature>
<gene>
    <name evidence="10" type="ORF">JTE90_008300</name>
</gene>
<dbReference type="SUPFAM" id="SSF53474">
    <property type="entry name" value="alpha/beta-Hydrolases"/>
    <property type="match status" value="1"/>
</dbReference>
<dbReference type="InterPro" id="IPR051167">
    <property type="entry name" value="Prolyl_oligopep/macrocyclase"/>
</dbReference>
<reference evidence="10 11" key="1">
    <citation type="journal article" date="2022" name="Nat. Ecol. Evol.">
        <title>A masculinizing supergene underlies an exaggerated male reproductive morph in a spider.</title>
        <authorList>
            <person name="Hendrickx F."/>
            <person name="De Corte Z."/>
            <person name="Sonet G."/>
            <person name="Van Belleghem S.M."/>
            <person name="Kostlbacher S."/>
            <person name="Vangestel C."/>
        </authorList>
    </citation>
    <scope>NUCLEOTIDE SEQUENCE [LARGE SCALE GENOMIC DNA]</scope>
    <source>
        <strain evidence="10">W744_W776</strain>
    </source>
</reference>
<keyword evidence="6 7" id="KW-0720">Serine protease</keyword>
<protein>
    <recommendedName>
        <fullName evidence="3 7">Prolyl endopeptidase</fullName>
        <ecNumber evidence="7">3.4.21.-</ecNumber>
    </recommendedName>
</protein>
<dbReference type="InterPro" id="IPR002470">
    <property type="entry name" value="Peptidase_S9A"/>
</dbReference>
<dbReference type="PRINTS" id="PR00862">
    <property type="entry name" value="PROLIGOPTASE"/>
</dbReference>
<evidence type="ECO:0000313" key="11">
    <source>
        <dbReference type="Proteomes" id="UP000827092"/>
    </source>
</evidence>
<evidence type="ECO:0000256" key="3">
    <source>
        <dbReference type="ARBA" id="ARBA00016310"/>
    </source>
</evidence>
<dbReference type="GO" id="GO:0070012">
    <property type="term" value="F:oligopeptidase activity"/>
    <property type="evidence" value="ECO:0007669"/>
    <property type="project" value="TreeGrafter"/>
</dbReference>
<accession>A0AAV6UI12</accession>
<evidence type="ECO:0000256" key="1">
    <source>
        <dbReference type="ARBA" id="ARBA00001070"/>
    </source>
</evidence>
<evidence type="ECO:0000256" key="6">
    <source>
        <dbReference type="ARBA" id="ARBA00022825"/>
    </source>
</evidence>
<proteinExistence type="inferred from homology"/>
<evidence type="ECO:0000256" key="5">
    <source>
        <dbReference type="ARBA" id="ARBA00022801"/>
    </source>
</evidence>
<feature type="domain" description="Peptidase S9A N-terminal" evidence="9">
    <location>
        <begin position="8"/>
        <end position="416"/>
    </location>
</feature>
<dbReference type="InterPro" id="IPR023302">
    <property type="entry name" value="Pept_S9A_N"/>
</dbReference>
<dbReference type="EC" id="3.4.21.-" evidence="7"/>
<evidence type="ECO:0000256" key="7">
    <source>
        <dbReference type="RuleBase" id="RU368024"/>
    </source>
</evidence>
<dbReference type="PANTHER" id="PTHR42881">
    <property type="entry name" value="PROLYL ENDOPEPTIDASE"/>
    <property type="match status" value="1"/>
</dbReference>
<dbReference type="PANTHER" id="PTHR42881:SF2">
    <property type="entry name" value="PROLYL ENDOPEPTIDASE"/>
    <property type="match status" value="1"/>
</dbReference>
<dbReference type="AlphaFoldDB" id="A0AAV6UI12"/>
<evidence type="ECO:0000259" key="8">
    <source>
        <dbReference type="Pfam" id="PF00326"/>
    </source>
</evidence>
<dbReference type="GO" id="GO:0006508">
    <property type="term" value="P:proteolysis"/>
    <property type="evidence" value="ECO:0007669"/>
    <property type="project" value="UniProtKB-KW"/>
</dbReference>
<evidence type="ECO:0000313" key="10">
    <source>
        <dbReference type="EMBL" id="KAG8183399.1"/>
    </source>
</evidence>
<evidence type="ECO:0000256" key="2">
    <source>
        <dbReference type="ARBA" id="ARBA00005228"/>
    </source>
</evidence>
<dbReference type="GO" id="GO:0004252">
    <property type="term" value="F:serine-type endopeptidase activity"/>
    <property type="evidence" value="ECO:0007669"/>
    <property type="project" value="UniProtKB-UniRule"/>
</dbReference>
<evidence type="ECO:0000256" key="4">
    <source>
        <dbReference type="ARBA" id="ARBA00022670"/>
    </source>
</evidence>
<organism evidence="10 11">
    <name type="scientific">Oedothorax gibbosus</name>
    <dbReference type="NCBI Taxonomy" id="931172"/>
    <lineage>
        <taxon>Eukaryota</taxon>
        <taxon>Metazoa</taxon>
        <taxon>Ecdysozoa</taxon>
        <taxon>Arthropoda</taxon>
        <taxon>Chelicerata</taxon>
        <taxon>Arachnida</taxon>
        <taxon>Araneae</taxon>
        <taxon>Araneomorphae</taxon>
        <taxon>Entelegynae</taxon>
        <taxon>Araneoidea</taxon>
        <taxon>Linyphiidae</taxon>
        <taxon>Erigoninae</taxon>
        <taxon>Oedothorax</taxon>
    </lineage>
</organism>
<sequence length="709" mass="80598">MSMKFKYPTVKRDETVFDEYHGKKVHDPYQWLENPDSQETKEFVRVQNELAVPYLMSCEIREKLSKRITDLWNYPKYSCPFQEGEYYYFFMNTGLQNQSPLYRQKTLEGESEEFLNPNTLSETGLVSLKEYEFSEDGQYMAYGLSDSGSDWSKIMIRKTSDKTDFPETLYKVKFSGISWTHDNKGFFYSRYPDADNNVDGSETTAQMNHKVFYHRIGTDQTEDVCCVQFPDHPDWLIGAEVSHCGRYVIVSASEACKDSLLYICDLNSASDGITGLLPLKTIVDKFEAEYAYVTNEGPIFTIKTDKNAPLYRLVNIDFENPDEANWKVLIEEDSKNVLDWSLCVQQDKLLVCYIEDVKSVLKLHDLKTGKHLHTFTMDVGSITGHSGKKTLSEVFIRFVSFLTPGIIYYMDLKKGTDLKEFRQITVPGFDASKFHTTQVFYPSKDGTKIPMFIIHSKDLKKDGSAPCFLYGYGGFNASLLPAFTVSRLIFMQHFGGIVAIPNLRGGGEYGEKWHSAGRLFNKQNVFDDFQAAAEYLIENKYTTTKKLTICGGSNGGLLIGACVNQRPDLFGCGIAQVGVLDMLKFHKFTIGHAWKSDYGSSDDEKHFYNLLKYSPLHNVQVPEGDTAQYPAVLLLTGDHDDRVVPLHSLKFIAELQHKLGALEKQTNPLMIRVDVQSGHGGGKPTSKVIEELTDMYCFICNSLDLKYED</sequence>
<dbReference type="GO" id="GO:0005829">
    <property type="term" value="C:cytosol"/>
    <property type="evidence" value="ECO:0007669"/>
    <property type="project" value="TreeGrafter"/>
</dbReference>
<dbReference type="EMBL" id="JAFNEN010000419">
    <property type="protein sequence ID" value="KAG8183399.1"/>
    <property type="molecule type" value="Genomic_DNA"/>
</dbReference>
<keyword evidence="4 7" id="KW-0645">Protease</keyword>
<dbReference type="Pfam" id="PF00326">
    <property type="entry name" value="Peptidase_S9"/>
    <property type="match status" value="1"/>
</dbReference>
<dbReference type="PROSITE" id="PS00708">
    <property type="entry name" value="PRO_ENDOPEP_SER"/>
    <property type="match status" value="1"/>
</dbReference>
<dbReference type="FunFam" id="2.130.10.120:FF:000001">
    <property type="entry name" value="Prolyl endopeptidase"/>
    <property type="match status" value="1"/>
</dbReference>